<evidence type="ECO:0000313" key="3">
    <source>
        <dbReference type="Proteomes" id="UP000474061"/>
    </source>
</evidence>
<dbReference type="Proteomes" id="UP000474061">
    <property type="component" value="Unassembled WGS sequence"/>
</dbReference>
<dbReference type="RefSeq" id="WP_004084844.1">
    <property type="nucleotide sequence ID" value="NZ_CP052853.1"/>
</dbReference>
<feature type="compositionally biased region" description="Polar residues" evidence="1">
    <location>
        <begin position="15"/>
        <end position="34"/>
    </location>
</feature>
<dbReference type="EMBL" id="VDCJ01000353">
    <property type="protein sequence ID" value="MRU24888.1"/>
    <property type="molecule type" value="Genomic_DNA"/>
</dbReference>
<reference evidence="2" key="1">
    <citation type="submission" date="2019-05" db="EMBL/GenBank/DDBJ databases">
        <authorList>
            <person name="Castillo A."/>
            <person name="Giampetruzzi A."/>
            <person name="Landa B."/>
            <person name="Saponari M."/>
            <person name="Almeida R.P.P."/>
            <person name="Moralejo E."/>
            <person name="Marco-Noales E."/>
            <person name="Velasco-Amo M.P."/>
            <person name="Roman-Ecija M."/>
            <person name="Navarro I."/>
            <person name="Monterde A."/>
            <person name="Barbe S."/>
        </authorList>
    </citation>
    <scope>NUCLEOTIDE SEQUENCE</scope>
    <source>
        <strain evidence="2">XYL1981</strain>
    </source>
</reference>
<organism evidence="2 3">
    <name type="scientific">Xylella fastidiosa subsp. multiplex</name>
    <dbReference type="NCBI Taxonomy" id="644357"/>
    <lineage>
        <taxon>Bacteria</taxon>
        <taxon>Pseudomonadati</taxon>
        <taxon>Pseudomonadota</taxon>
        <taxon>Gammaproteobacteria</taxon>
        <taxon>Lysobacterales</taxon>
        <taxon>Lysobacteraceae</taxon>
        <taxon>Xylella</taxon>
    </lineage>
</organism>
<comment type="caution">
    <text evidence="2">The sequence shown here is derived from an EMBL/GenBank/DDBJ whole genome shotgun (WGS) entry which is preliminary data.</text>
</comment>
<proteinExistence type="predicted"/>
<evidence type="ECO:0000256" key="1">
    <source>
        <dbReference type="SAM" id="MobiDB-lite"/>
    </source>
</evidence>
<accession>A0A9Q4MLS5</accession>
<protein>
    <submittedName>
        <fullName evidence="2">Uncharacterized protein</fullName>
    </submittedName>
</protein>
<gene>
    <name evidence="2" type="ORF">FG476_12770</name>
</gene>
<name>A0A9Q4MLS5_XYLFS</name>
<evidence type="ECO:0000313" key="2">
    <source>
        <dbReference type="EMBL" id="MRU24888.1"/>
    </source>
</evidence>
<dbReference type="AlphaFoldDB" id="A0A9Q4MLS5"/>
<sequence length="145" mass="16242">MGQNQLSHLRHTGTHSHTQNATLNVVPTTPLSSTRHLKSNPLETGNVLDRGHHPETQTDPFRTYPPQPHCSKLSATNINKTLKADCTDKQTNSIEEAPQPRANSVLQDISHVFDHRRINTQETIIHTKPHATHHPSIFKKPQTAP</sequence>
<feature type="region of interest" description="Disordered" evidence="1">
    <location>
        <begin position="1"/>
        <end position="67"/>
    </location>
</feature>
<reference evidence="2" key="2">
    <citation type="journal article" date="2020" name="Appl. Environ. Microbiol.">
        <title>Multiple intercontinental introductions associated with the emergence of a plant pathogen in Europe.</title>
        <authorList>
            <person name="Landa B.B."/>
            <person name="Castillo A.I."/>
            <person name="Giampetruzzi A."/>
            <person name="Kahn A."/>
            <person name="Roman-Ecija M."/>
            <person name="Velasco-Amo M.P."/>
            <person name="Navas-Cortes J.A."/>
            <person name="Marco-Noales E."/>
            <person name="Barbe S."/>
            <person name="Moralejo E."/>
            <person name="Coletta-Filho H.D."/>
            <person name="Saldarelli P."/>
            <person name="Saponari M."/>
            <person name="Almeida R.P.P."/>
        </authorList>
    </citation>
    <scope>NUCLEOTIDE SEQUENCE</scope>
    <source>
        <strain evidence="2">XYL1981</strain>
    </source>
</reference>